<keyword evidence="11" id="KW-1185">Reference proteome</keyword>
<dbReference type="PANTHER" id="PTHR43616">
    <property type="entry name" value="GLYCEROL DEHYDROGENASE"/>
    <property type="match status" value="1"/>
</dbReference>
<keyword evidence="2" id="KW-0444">Lipid biosynthesis</keyword>
<evidence type="ECO:0008006" key="12">
    <source>
        <dbReference type="Google" id="ProtNLM"/>
    </source>
</evidence>
<dbReference type="EMBL" id="ADLD01000014">
    <property type="protein sequence ID" value="EHB91248.1"/>
    <property type="molecule type" value="Genomic_DNA"/>
</dbReference>
<evidence type="ECO:0000313" key="11">
    <source>
        <dbReference type="Proteomes" id="UP000006008"/>
    </source>
</evidence>
<accession>G5HBM1</accession>
<dbReference type="InterPro" id="IPR032837">
    <property type="entry name" value="G1PDH"/>
</dbReference>
<dbReference type="Proteomes" id="UP000006008">
    <property type="component" value="Unassembled WGS sequence"/>
</dbReference>
<dbReference type="Pfam" id="PF13685">
    <property type="entry name" value="Fe-ADH_2"/>
    <property type="match status" value="1"/>
</dbReference>
<dbReference type="OrthoDB" id="9763580at2"/>
<dbReference type="GO" id="GO:0046872">
    <property type="term" value="F:metal ion binding"/>
    <property type="evidence" value="ECO:0007669"/>
    <property type="project" value="UniProtKB-KW"/>
</dbReference>
<keyword evidence="3" id="KW-0479">Metal-binding</keyword>
<dbReference type="CDD" id="cd08175">
    <property type="entry name" value="G1PDH"/>
    <property type="match status" value="1"/>
</dbReference>
<evidence type="ECO:0000256" key="5">
    <source>
        <dbReference type="ARBA" id="ARBA00023002"/>
    </source>
</evidence>
<dbReference type="Gene3D" id="1.20.1090.10">
    <property type="entry name" value="Dehydroquinate synthase-like - alpha domain"/>
    <property type="match status" value="1"/>
</dbReference>
<dbReference type="GeneID" id="92817001"/>
<keyword evidence="8" id="KW-0594">Phospholipid biosynthesis</keyword>
<dbReference type="GO" id="GO:0016614">
    <property type="term" value="F:oxidoreductase activity, acting on CH-OH group of donors"/>
    <property type="evidence" value="ECO:0007669"/>
    <property type="project" value="InterPro"/>
</dbReference>
<dbReference type="STRING" id="742725.HMPREF9450_02331"/>
<evidence type="ECO:0000256" key="1">
    <source>
        <dbReference type="ARBA" id="ARBA00022490"/>
    </source>
</evidence>
<keyword evidence="6" id="KW-0520">NAD</keyword>
<keyword evidence="7" id="KW-0443">Lipid metabolism</keyword>
<dbReference type="AlphaFoldDB" id="G5HBM1"/>
<dbReference type="HOGENOM" id="CLU_038362_1_0_10"/>
<dbReference type="PANTHER" id="PTHR43616:SF5">
    <property type="entry name" value="GLYCEROL DEHYDROGENASE 1"/>
    <property type="match status" value="1"/>
</dbReference>
<reference evidence="10 11" key="1">
    <citation type="submission" date="2011-08" db="EMBL/GenBank/DDBJ databases">
        <title>The Genome Sequence of Alistipes indistinctus YIT 12060.</title>
        <authorList>
            <consortium name="The Broad Institute Genome Sequencing Platform"/>
            <person name="Earl A."/>
            <person name="Ward D."/>
            <person name="Feldgarden M."/>
            <person name="Gevers D."/>
            <person name="Morotomi M."/>
            <person name="Young S.K."/>
            <person name="Zeng Q."/>
            <person name="Gargeya S."/>
            <person name="Fitzgerald M."/>
            <person name="Haas B."/>
            <person name="Abouelleil A."/>
            <person name="Alvarado L."/>
            <person name="Arachchi H.M."/>
            <person name="Berlin A."/>
            <person name="Brown A."/>
            <person name="Chapman S.B."/>
            <person name="Chen Z."/>
            <person name="Dunbar C."/>
            <person name="Freedman E."/>
            <person name="Gearin G."/>
            <person name="Gellesch M."/>
            <person name="Goldberg J."/>
            <person name="Griggs A."/>
            <person name="Gujja S."/>
            <person name="Heiman D."/>
            <person name="Howarth C."/>
            <person name="Larson L."/>
            <person name="Lui A."/>
            <person name="MacDonald P.J.P."/>
            <person name="Montmayeur A."/>
            <person name="Murphy C."/>
            <person name="Neiman D."/>
            <person name="Pearson M."/>
            <person name="Priest M."/>
            <person name="Roberts A."/>
            <person name="Saif S."/>
            <person name="Shea T."/>
            <person name="Shenoy N."/>
            <person name="Sisk P."/>
            <person name="Stolte C."/>
            <person name="Sykes S."/>
            <person name="Wortman J."/>
            <person name="Nusbaum C."/>
            <person name="Birren B."/>
        </authorList>
    </citation>
    <scope>NUCLEOTIDE SEQUENCE [LARGE SCALE GENOMIC DNA]</scope>
    <source>
        <strain evidence="10 11">YIT 12060</strain>
    </source>
</reference>
<dbReference type="GO" id="GO:0008654">
    <property type="term" value="P:phospholipid biosynthetic process"/>
    <property type="evidence" value="ECO:0007669"/>
    <property type="project" value="UniProtKB-KW"/>
</dbReference>
<sequence>MNRVENALAHATETKALRIGAGILPQSGDMFRELFPGKRAVIIADPTTLRVAGSDVRDSLAAAGVEQDQPHIFTSPDLHAEWEFVEELDAVLQRTDAIPVAVGSGTINDLVKLCSHRNGRRYMVVGTAASMDGYTSFGASITFEGAKQTFSCPAPLGVLADTAIIAAAPKEMTASGYADLFAKVPAGADWIISDALGVEPLDERAFAIVQDGLQDALGDPEGVRQGTVETIGPLIEGLMLGGFAMQAHQTSRPASGADHQFSHLWNMEHHKMADGHTPSHGFQVSIGLLAATAYYEQFLHSDIARLDIEGAVAAWPELAEAEKYALELYAGTDFPEIGLKETHAKYIGKQQLREQLATLKNNWPQIKARLEKQIIPFAEASRRLRIVGAPTRPEEIGITRRRMKESVIRAQHIRRRFTILDVAVRTNLLGQWTDAIFGPGGVWEIK</sequence>
<organism evidence="10 11">
    <name type="scientific">Alistipes indistinctus YIT 12060</name>
    <dbReference type="NCBI Taxonomy" id="742725"/>
    <lineage>
        <taxon>Bacteria</taxon>
        <taxon>Pseudomonadati</taxon>
        <taxon>Bacteroidota</taxon>
        <taxon>Bacteroidia</taxon>
        <taxon>Bacteroidales</taxon>
        <taxon>Rikenellaceae</taxon>
        <taxon>Alistipes</taxon>
    </lineage>
</organism>
<evidence type="ECO:0000256" key="9">
    <source>
        <dbReference type="ARBA" id="ARBA00023264"/>
    </source>
</evidence>
<dbReference type="SUPFAM" id="SSF56796">
    <property type="entry name" value="Dehydroquinate synthase-like"/>
    <property type="match status" value="1"/>
</dbReference>
<dbReference type="eggNOG" id="COG0371">
    <property type="taxonomic scope" value="Bacteria"/>
</dbReference>
<name>G5HBM1_9BACT</name>
<gene>
    <name evidence="10" type="ORF">HMPREF9450_02331</name>
</gene>
<evidence type="ECO:0000256" key="2">
    <source>
        <dbReference type="ARBA" id="ARBA00022516"/>
    </source>
</evidence>
<dbReference type="Gene3D" id="3.40.50.1970">
    <property type="match status" value="1"/>
</dbReference>
<proteinExistence type="predicted"/>
<evidence type="ECO:0000256" key="8">
    <source>
        <dbReference type="ARBA" id="ARBA00023209"/>
    </source>
</evidence>
<dbReference type="RefSeq" id="WP_009135137.1">
    <property type="nucleotide sequence ID" value="NZ_CP102250.1"/>
</dbReference>
<keyword evidence="1" id="KW-0963">Cytoplasm</keyword>
<keyword evidence="5" id="KW-0560">Oxidoreductase</keyword>
<comment type="caution">
    <text evidence="10">The sequence shown here is derived from an EMBL/GenBank/DDBJ whole genome shotgun (WGS) entry which is preliminary data.</text>
</comment>
<evidence type="ECO:0000256" key="4">
    <source>
        <dbReference type="ARBA" id="ARBA00022857"/>
    </source>
</evidence>
<evidence type="ECO:0000256" key="7">
    <source>
        <dbReference type="ARBA" id="ARBA00023098"/>
    </source>
</evidence>
<evidence type="ECO:0000256" key="3">
    <source>
        <dbReference type="ARBA" id="ARBA00022723"/>
    </source>
</evidence>
<evidence type="ECO:0000256" key="6">
    <source>
        <dbReference type="ARBA" id="ARBA00023027"/>
    </source>
</evidence>
<protein>
    <recommendedName>
        <fullName evidence="12">3-dehydroquinate synthase domain-containing protein</fullName>
    </recommendedName>
</protein>
<keyword evidence="9" id="KW-1208">Phospholipid metabolism</keyword>
<evidence type="ECO:0000313" key="10">
    <source>
        <dbReference type="EMBL" id="EHB91248.1"/>
    </source>
</evidence>
<keyword evidence="4" id="KW-0521">NADP</keyword>
<dbReference type="PATRIC" id="fig|742725.3.peg.2405"/>
<dbReference type="InterPro" id="IPR016205">
    <property type="entry name" value="Glycerol_DH"/>
</dbReference>